<dbReference type="AlphaFoldDB" id="A0A7R9KEU5"/>
<evidence type="ECO:0000256" key="1">
    <source>
        <dbReference type="SAM" id="MobiDB-lite"/>
    </source>
</evidence>
<feature type="region of interest" description="Disordered" evidence="1">
    <location>
        <begin position="20"/>
        <end position="48"/>
    </location>
</feature>
<feature type="region of interest" description="Disordered" evidence="1">
    <location>
        <begin position="243"/>
        <end position="290"/>
    </location>
</feature>
<organism evidence="2">
    <name type="scientific">Medioppia subpectinata</name>
    <dbReference type="NCBI Taxonomy" id="1979941"/>
    <lineage>
        <taxon>Eukaryota</taxon>
        <taxon>Metazoa</taxon>
        <taxon>Ecdysozoa</taxon>
        <taxon>Arthropoda</taxon>
        <taxon>Chelicerata</taxon>
        <taxon>Arachnida</taxon>
        <taxon>Acari</taxon>
        <taxon>Acariformes</taxon>
        <taxon>Sarcoptiformes</taxon>
        <taxon>Oribatida</taxon>
        <taxon>Brachypylina</taxon>
        <taxon>Oppioidea</taxon>
        <taxon>Oppiidae</taxon>
        <taxon>Medioppia</taxon>
    </lineage>
</organism>
<dbReference type="EMBL" id="OC855243">
    <property type="protein sequence ID" value="CAD7621580.1"/>
    <property type="molecule type" value="Genomic_DNA"/>
</dbReference>
<protein>
    <submittedName>
        <fullName evidence="2">Uncharacterized protein</fullName>
    </submittedName>
</protein>
<dbReference type="Proteomes" id="UP000759131">
    <property type="component" value="Unassembled WGS sequence"/>
</dbReference>
<reference evidence="2" key="1">
    <citation type="submission" date="2020-11" db="EMBL/GenBank/DDBJ databases">
        <authorList>
            <person name="Tran Van P."/>
        </authorList>
    </citation>
    <scope>NUCLEOTIDE SEQUENCE</scope>
</reference>
<keyword evidence="3" id="KW-1185">Reference proteome</keyword>
<feature type="compositionally biased region" description="Polar residues" evidence="1">
    <location>
        <begin position="260"/>
        <end position="285"/>
    </location>
</feature>
<dbReference type="InterPro" id="IPR023578">
    <property type="entry name" value="Ras_GEF_dom_sf"/>
</dbReference>
<proteinExistence type="predicted"/>
<dbReference type="SUPFAM" id="SSF48366">
    <property type="entry name" value="Ras GEF"/>
    <property type="match status" value="1"/>
</dbReference>
<accession>A0A7R9KEU5</accession>
<dbReference type="EMBL" id="CAJPIZ010000668">
    <property type="protein sequence ID" value="CAG2102010.1"/>
    <property type="molecule type" value="Genomic_DNA"/>
</dbReference>
<evidence type="ECO:0000313" key="3">
    <source>
        <dbReference type="Proteomes" id="UP000759131"/>
    </source>
</evidence>
<name>A0A7R9KEU5_9ACAR</name>
<sequence length="334" mass="38350">MHPIEWFVCQMATPTISLATMGSSRKKTSKSEAKAANSSGDHKKPNALNSDKKLRKFWGEEHNADSIYSIYLKKITYSVVCEDIYGLKLSDKTAEECVTRCDQTDSSPKSKKTPKRTTTWFDDQQCLQWETRQIRIIRAATLEHIVKYILFLTPNHSSDEEMQNQNLLEEERNNVAHAMHVMFCTYRQYHLPQHLLAIILRHQHHCCQKQLNFILHYWLDNYCEDFRTEFTTGDASNTCKDSELDVADSRQPSPPPTADLSLNSNSYDSTGSSHYESNCSTNSSEDSGHKPMTLVDKLLSIPNIDERVYRKCLTIVDMKTESTPDIISTNQIRP</sequence>
<evidence type="ECO:0000313" key="2">
    <source>
        <dbReference type="EMBL" id="CAD7621580.1"/>
    </source>
</evidence>
<dbReference type="OrthoDB" id="26687at2759"/>
<gene>
    <name evidence="2" type="ORF">OSB1V03_LOCUS2051</name>
</gene>
<dbReference type="Gene3D" id="1.20.870.10">
    <property type="entry name" value="Son of sevenless (SoS) protein Chain: S domain 1"/>
    <property type="match status" value="1"/>
</dbReference>